<protein>
    <submittedName>
        <fullName evidence="2">Pseudaminic acid synthase</fullName>
        <ecNumber evidence="2">2.5.1.97</ecNumber>
    </submittedName>
</protein>
<dbReference type="Pfam" id="PF03102">
    <property type="entry name" value="NeuB"/>
    <property type="match status" value="1"/>
</dbReference>
<dbReference type="RefSeq" id="WP_377121445.1">
    <property type="nucleotide sequence ID" value="NZ_JBHRSD010000010.1"/>
</dbReference>
<reference evidence="3" key="1">
    <citation type="journal article" date="2019" name="Int. J. Syst. Evol. Microbiol.">
        <title>The Global Catalogue of Microorganisms (GCM) 10K type strain sequencing project: providing services to taxonomists for standard genome sequencing and annotation.</title>
        <authorList>
            <consortium name="The Broad Institute Genomics Platform"/>
            <consortium name="The Broad Institute Genome Sequencing Center for Infectious Disease"/>
            <person name="Wu L."/>
            <person name="Ma J."/>
        </authorList>
    </citation>
    <scope>NUCLEOTIDE SEQUENCE [LARGE SCALE GENOMIC DNA]</scope>
    <source>
        <strain evidence="3">KCTC 42730</strain>
    </source>
</reference>
<dbReference type="GO" id="GO:0016740">
    <property type="term" value="F:transferase activity"/>
    <property type="evidence" value="ECO:0007669"/>
    <property type="project" value="UniProtKB-KW"/>
</dbReference>
<dbReference type="SUPFAM" id="SSF51569">
    <property type="entry name" value="Aldolase"/>
    <property type="match status" value="1"/>
</dbReference>
<dbReference type="PANTHER" id="PTHR42966">
    <property type="entry name" value="N-ACETYLNEURAMINATE SYNTHASE"/>
    <property type="match status" value="1"/>
</dbReference>
<dbReference type="PROSITE" id="PS50844">
    <property type="entry name" value="AFP_LIKE"/>
    <property type="match status" value="1"/>
</dbReference>
<dbReference type="InterPro" id="IPR036732">
    <property type="entry name" value="AFP_Neu5c_C_sf"/>
</dbReference>
<evidence type="ECO:0000313" key="3">
    <source>
        <dbReference type="Proteomes" id="UP001595453"/>
    </source>
</evidence>
<dbReference type="InterPro" id="IPR057736">
    <property type="entry name" value="SAF_PseI/NeuA/NeuB"/>
</dbReference>
<dbReference type="EMBL" id="JBHRSD010000010">
    <property type="protein sequence ID" value="MFC3031822.1"/>
    <property type="molecule type" value="Genomic_DNA"/>
</dbReference>
<dbReference type="EC" id="2.5.1.97" evidence="2"/>
<proteinExistence type="predicted"/>
<dbReference type="SMART" id="SM00858">
    <property type="entry name" value="SAF"/>
    <property type="match status" value="1"/>
</dbReference>
<dbReference type="Proteomes" id="UP001595453">
    <property type="component" value="Unassembled WGS sequence"/>
</dbReference>
<dbReference type="NCBIfam" id="TIGR03586">
    <property type="entry name" value="PseI"/>
    <property type="match status" value="1"/>
</dbReference>
<dbReference type="InterPro" id="IPR020030">
    <property type="entry name" value="Pseudaminic_synth_PseI"/>
</dbReference>
<keyword evidence="3" id="KW-1185">Reference proteome</keyword>
<organism evidence="2 3">
    <name type="scientific">Pseudoalteromonas fenneropenaei</name>
    <dbReference type="NCBI Taxonomy" id="1737459"/>
    <lineage>
        <taxon>Bacteria</taxon>
        <taxon>Pseudomonadati</taxon>
        <taxon>Pseudomonadota</taxon>
        <taxon>Gammaproteobacteria</taxon>
        <taxon>Alteromonadales</taxon>
        <taxon>Pseudoalteromonadaceae</taxon>
        <taxon>Pseudoalteromonas</taxon>
    </lineage>
</organism>
<dbReference type="SUPFAM" id="SSF51269">
    <property type="entry name" value="AFP III-like domain"/>
    <property type="match status" value="1"/>
</dbReference>
<keyword evidence="2" id="KW-0808">Transferase</keyword>
<dbReference type="Gene3D" id="3.20.20.70">
    <property type="entry name" value="Aldolase class I"/>
    <property type="match status" value="1"/>
</dbReference>
<dbReference type="InterPro" id="IPR051690">
    <property type="entry name" value="PseI-like"/>
</dbReference>
<dbReference type="InterPro" id="IPR006190">
    <property type="entry name" value="SAF_AFP_Neu5Ac"/>
</dbReference>
<name>A0ABV7CGW5_9GAMM</name>
<evidence type="ECO:0000259" key="1">
    <source>
        <dbReference type="PROSITE" id="PS50844"/>
    </source>
</evidence>
<dbReference type="InterPro" id="IPR013974">
    <property type="entry name" value="SAF"/>
</dbReference>
<dbReference type="PANTHER" id="PTHR42966:SF2">
    <property type="entry name" value="PSEUDAMINIC ACID SYNTHASE"/>
    <property type="match status" value="1"/>
</dbReference>
<dbReference type="Pfam" id="PF08666">
    <property type="entry name" value="SAF"/>
    <property type="match status" value="1"/>
</dbReference>
<sequence>MSNAFSINGRVIGPQQAPYIIAEISANHNGSIETALNTISMAKKMGADAIKIQTYTADTMTIDAPQADFQIAVGPWQGYNLHQLYQQAHTPFEWHAELFAHAKREGITLFSTPFDETAVDLLESLDTPAYKIASFELTDLPLIAYVAKTGKPLIMSTGMANAMEIAEALDCAKSHGAQHIVLLHCVSSYPAVTERANLRAIKTLAQQFNVLTGLSDHTLSHTAAIAATTLGATVIEKHFTLDRSIPGPDAAFSIEPEELNMLVQTTSSTWQAIGTGELGTTKDEEQNLQFRRSIYVVKDIKKGEKFSKENIRRIRPGFGLAPKHYEQILTLTANKDLIRGSALSWDDVKN</sequence>
<comment type="caution">
    <text evidence="2">The sequence shown here is derived from an EMBL/GenBank/DDBJ whole genome shotgun (WGS) entry which is preliminary data.</text>
</comment>
<dbReference type="InterPro" id="IPR013785">
    <property type="entry name" value="Aldolase_TIM"/>
</dbReference>
<dbReference type="CDD" id="cd11615">
    <property type="entry name" value="SAF_NeuB_like"/>
    <property type="match status" value="1"/>
</dbReference>
<evidence type="ECO:0000313" key="2">
    <source>
        <dbReference type="EMBL" id="MFC3031822.1"/>
    </source>
</evidence>
<dbReference type="Gene3D" id="3.90.1210.10">
    <property type="entry name" value="Antifreeze-like/N-acetylneuraminic acid synthase C-terminal domain"/>
    <property type="match status" value="1"/>
</dbReference>
<feature type="domain" description="AFP-like" evidence="1">
    <location>
        <begin position="293"/>
        <end position="350"/>
    </location>
</feature>
<dbReference type="InterPro" id="IPR013132">
    <property type="entry name" value="PseI/NeuA/B-like_N"/>
</dbReference>
<accession>A0ABV7CGW5</accession>
<gene>
    <name evidence="2" type="primary">pseI</name>
    <name evidence="2" type="ORF">ACFOEE_04765</name>
</gene>